<comment type="similarity">
    <text evidence="9">Belongs to the peroxiredoxin family. BCP/PrxQ subfamily.</text>
</comment>
<gene>
    <name evidence="12" type="ORF">S03H2_49135</name>
</gene>
<evidence type="ECO:0000256" key="8">
    <source>
        <dbReference type="ARBA" id="ARBA00032824"/>
    </source>
</evidence>
<evidence type="ECO:0000256" key="3">
    <source>
        <dbReference type="ARBA" id="ARBA00022559"/>
    </source>
</evidence>
<evidence type="ECO:0000256" key="9">
    <source>
        <dbReference type="ARBA" id="ARBA00038489"/>
    </source>
</evidence>
<dbReference type="InterPro" id="IPR013766">
    <property type="entry name" value="Thioredoxin_domain"/>
</dbReference>
<dbReference type="PANTHER" id="PTHR42801:SF4">
    <property type="entry name" value="AHPC_TSA FAMILY PROTEIN"/>
    <property type="match status" value="1"/>
</dbReference>
<evidence type="ECO:0000256" key="5">
    <source>
        <dbReference type="ARBA" id="ARBA00023002"/>
    </source>
</evidence>
<dbReference type="GO" id="GO:0008379">
    <property type="term" value="F:thioredoxin peroxidase activity"/>
    <property type="evidence" value="ECO:0007669"/>
    <property type="project" value="TreeGrafter"/>
</dbReference>
<dbReference type="Pfam" id="PF00578">
    <property type="entry name" value="AhpC-TSA"/>
    <property type="match status" value="1"/>
</dbReference>
<evidence type="ECO:0000313" key="12">
    <source>
        <dbReference type="EMBL" id="GAH70022.1"/>
    </source>
</evidence>
<evidence type="ECO:0000259" key="11">
    <source>
        <dbReference type="PROSITE" id="PS51352"/>
    </source>
</evidence>
<dbReference type="FunFam" id="3.40.30.10:FF:000007">
    <property type="entry name" value="Thioredoxin-dependent thiol peroxidase"/>
    <property type="match status" value="1"/>
</dbReference>
<dbReference type="GO" id="GO:0045454">
    <property type="term" value="P:cell redox homeostasis"/>
    <property type="evidence" value="ECO:0007669"/>
    <property type="project" value="TreeGrafter"/>
</dbReference>
<evidence type="ECO:0000256" key="4">
    <source>
        <dbReference type="ARBA" id="ARBA00022862"/>
    </source>
</evidence>
<keyword evidence="6" id="KW-1015">Disulfide bond</keyword>
<dbReference type="PANTHER" id="PTHR42801">
    <property type="entry name" value="THIOREDOXIN-DEPENDENT PEROXIDE REDUCTASE"/>
    <property type="match status" value="1"/>
</dbReference>
<keyword evidence="7" id="KW-0676">Redox-active center</keyword>
<keyword evidence="3" id="KW-0575">Peroxidase</keyword>
<dbReference type="GO" id="GO:0034599">
    <property type="term" value="P:cellular response to oxidative stress"/>
    <property type="evidence" value="ECO:0007669"/>
    <property type="project" value="TreeGrafter"/>
</dbReference>
<dbReference type="EC" id="1.11.1.24" evidence="2"/>
<comment type="caution">
    <text evidence="12">The sequence shown here is derived from an EMBL/GenBank/DDBJ whole genome shotgun (WGS) entry which is preliminary data.</text>
</comment>
<dbReference type="InterPro" id="IPR036249">
    <property type="entry name" value="Thioredoxin-like_sf"/>
</dbReference>
<keyword evidence="4" id="KW-0049">Antioxidant</keyword>
<reference evidence="12" key="1">
    <citation type="journal article" date="2014" name="Front. Microbiol.">
        <title>High frequency of phylogenetically diverse reductive dehalogenase-homologous genes in deep subseafloor sedimentary metagenomes.</title>
        <authorList>
            <person name="Kawai M."/>
            <person name="Futagami T."/>
            <person name="Toyoda A."/>
            <person name="Takaki Y."/>
            <person name="Nishi S."/>
            <person name="Hori S."/>
            <person name="Arai W."/>
            <person name="Tsubouchi T."/>
            <person name="Morono Y."/>
            <person name="Uchiyama I."/>
            <person name="Ito T."/>
            <person name="Fujiyama A."/>
            <person name="Inagaki F."/>
            <person name="Takami H."/>
        </authorList>
    </citation>
    <scope>NUCLEOTIDE SEQUENCE</scope>
    <source>
        <strain evidence="12">Expedition CK06-06</strain>
    </source>
</reference>
<accession>X1HKP0</accession>
<keyword evidence="5" id="KW-0560">Oxidoreductase</keyword>
<sequence length="148" mass="16162">MKIVLRFAALIAAAAFAFQVHAQDAAAPAVGAAAPTFKLQDQKGDWRALDQYKGKWVVLYFYPKDDTPGCTTEVCTFRDDVLKLRKAGAEVLGVSLDDVKSHAAFAEKYHVPFPLLSDNTQATAKAYGVLSKHPVIGAYAKRETFLID</sequence>
<feature type="domain" description="Thioredoxin" evidence="11">
    <location>
        <begin position="28"/>
        <end position="148"/>
    </location>
</feature>
<evidence type="ECO:0000256" key="1">
    <source>
        <dbReference type="ARBA" id="ARBA00011245"/>
    </source>
</evidence>
<feature type="non-terminal residue" evidence="12">
    <location>
        <position position="148"/>
    </location>
</feature>
<dbReference type="AlphaFoldDB" id="X1HKP0"/>
<evidence type="ECO:0000256" key="10">
    <source>
        <dbReference type="ARBA" id="ARBA00049091"/>
    </source>
</evidence>
<dbReference type="GO" id="GO:0005737">
    <property type="term" value="C:cytoplasm"/>
    <property type="evidence" value="ECO:0007669"/>
    <property type="project" value="TreeGrafter"/>
</dbReference>
<dbReference type="InterPro" id="IPR000866">
    <property type="entry name" value="AhpC/TSA"/>
</dbReference>
<protein>
    <recommendedName>
        <fullName evidence="2">thioredoxin-dependent peroxiredoxin</fullName>
        <ecNumber evidence="2">1.11.1.24</ecNumber>
    </recommendedName>
    <alternativeName>
        <fullName evidence="8">Thioredoxin peroxidase</fullName>
    </alternativeName>
</protein>
<dbReference type="InterPro" id="IPR024706">
    <property type="entry name" value="Peroxiredoxin_AhpC-typ"/>
</dbReference>
<comment type="subunit">
    <text evidence="1">Monomer.</text>
</comment>
<dbReference type="InterPro" id="IPR050924">
    <property type="entry name" value="Peroxiredoxin_BCP/PrxQ"/>
</dbReference>
<evidence type="ECO:0000256" key="2">
    <source>
        <dbReference type="ARBA" id="ARBA00013017"/>
    </source>
</evidence>
<dbReference type="CDD" id="cd03017">
    <property type="entry name" value="PRX_BCP"/>
    <property type="match status" value="1"/>
</dbReference>
<comment type="catalytic activity">
    <reaction evidence="10">
        <text>a hydroperoxide + [thioredoxin]-dithiol = an alcohol + [thioredoxin]-disulfide + H2O</text>
        <dbReference type="Rhea" id="RHEA:62620"/>
        <dbReference type="Rhea" id="RHEA-COMP:10698"/>
        <dbReference type="Rhea" id="RHEA-COMP:10700"/>
        <dbReference type="ChEBI" id="CHEBI:15377"/>
        <dbReference type="ChEBI" id="CHEBI:29950"/>
        <dbReference type="ChEBI" id="CHEBI:30879"/>
        <dbReference type="ChEBI" id="CHEBI:35924"/>
        <dbReference type="ChEBI" id="CHEBI:50058"/>
        <dbReference type="EC" id="1.11.1.24"/>
    </reaction>
</comment>
<dbReference type="EMBL" id="BARU01031031">
    <property type="protein sequence ID" value="GAH70022.1"/>
    <property type="molecule type" value="Genomic_DNA"/>
</dbReference>
<dbReference type="SUPFAM" id="SSF52833">
    <property type="entry name" value="Thioredoxin-like"/>
    <property type="match status" value="1"/>
</dbReference>
<dbReference type="Gene3D" id="3.40.30.10">
    <property type="entry name" value="Glutaredoxin"/>
    <property type="match status" value="1"/>
</dbReference>
<evidence type="ECO:0000256" key="6">
    <source>
        <dbReference type="ARBA" id="ARBA00023157"/>
    </source>
</evidence>
<name>X1HKP0_9ZZZZ</name>
<organism evidence="12">
    <name type="scientific">marine sediment metagenome</name>
    <dbReference type="NCBI Taxonomy" id="412755"/>
    <lineage>
        <taxon>unclassified sequences</taxon>
        <taxon>metagenomes</taxon>
        <taxon>ecological metagenomes</taxon>
    </lineage>
</organism>
<proteinExistence type="inferred from homology"/>
<dbReference type="PIRSF" id="PIRSF000239">
    <property type="entry name" value="AHPC"/>
    <property type="match status" value="1"/>
</dbReference>
<dbReference type="PROSITE" id="PS51352">
    <property type="entry name" value="THIOREDOXIN_2"/>
    <property type="match status" value="1"/>
</dbReference>
<evidence type="ECO:0000256" key="7">
    <source>
        <dbReference type="ARBA" id="ARBA00023284"/>
    </source>
</evidence>